<dbReference type="Proteomes" id="UP000557857">
    <property type="component" value="Unassembled WGS sequence"/>
</dbReference>
<sequence>MTERQSKLFPNKKSRPKTNGMKDMEEFTKSLSIASSNKPVQKPNIQIENNKKLKNPNKSHKGKAGRKAEYKDPRLKKDLNMKISLSTKLRIQRLISRKFDNKSEGDVIDIALDYLVSSFDRDDRDSLYKAYKEDMESMIPIIQEKNEKAKKNGKPILEITDEINEQTLKEQKEKWVSAKFE</sequence>
<feature type="compositionally biased region" description="Basic residues" evidence="1">
    <location>
        <begin position="52"/>
        <end position="65"/>
    </location>
</feature>
<protein>
    <submittedName>
        <fullName evidence="2">Uncharacterized protein</fullName>
    </submittedName>
</protein>
<organism evidence="2 3">
    <name type="scientific">Enterococcus mundtii</name>
    <dbReference type="NCBI Taxonomy" id="53346"/>
    <lineage>
        <taxon>Bacteria</taxon>
        <taxon>Bacillati</taxon>
        <taxon>Bacillota</taxon>
        <taxon>Bacilli</taxon>
        <taxon>Lactobacillales</taxon>
        <taxon>Enterococcaceae</taxon>
        <taxon>Enterococcus</taxon>
    </lineage>
</organism>
<dbReference type="RefSeq" id="WP_161643845.1">
    <property type="nucleotide sequence ID" value="NZ_JAAAJW010000050.1"/>
</dbReference>
<name>A0A848N1P8_ENTMU</name>
<gene>
    <name evidence="2" type="ORF">HI921_15555</name>
</gene>
<evidence type="ECO:0000313" key="2">
    <source>
        <dbReference type="EMBL" id="NMP59839.1"/>
    </source>
</evidence>
<evidence type="ECO:0000313" key="3">
    <source>
        <dbReference type="Proteomes" id="UP000557857"/>
    </source>
</evidence>
<feature type="region of interest" description="Disordered" evidence="1">
    <location>
        <begin position="1"/>
        <end position="73"/>
    </location>
</feature>
<comment type="caution">
    <text evidence="2">The sequence shown here is derived from an EMBL/GenBank/DDBJ whole genome shotgun (WGS) entry which is preliminary data.</text>
</comment>
<feature type="compositionally biased region" description="Polar residues" evidence="1">
    <location>
        <begin position="29"/>
        <end position="48"/>
    </location>
</feature>
<evidence type="ECO:0000256" key="1">
    <source>
        <dbReference type="SAM" id="MobiDB-lite"/>
    </source>
</evidence>
<accession>A0A848N1P8</accession>
<dbReference type="AlphaFoldDB" id="A0A848N1P8"/>
<reference evidence="2 3" key="1">
    <citation type="submission" date="2020-04" db="EMBL/GenBank/DDBJ databases">
        <authorList>
            <person name="Abaymova A."/>
            <person name="Teymurazov M."/>
            <person name="Tazyna O."/>
            <person name="Chatushin Y."/>
            <person name="Svetoch E."/>
            <person name="Pereligyn V."/>
            <person name="Pohylenko V."/>
            <person name="Platonov M."/>
            <person name="Kartsev N."/>
            <person name="Skryabin Y."/>
            <person name="Sizova A."/>
            <person name="Solomentsev V."/>
            <person name="Kislichkina A."/>
            <person name="Bogun A."/>
        </authorList>
    </citation>
    <scope>NUCLEOTIDE SEQUENCE [LARGE SCALE GENOMIC DNA]</scope>
    <source>
        <strain evidence="3">SCPM-O-B-8398 (E28)</strain>
    </source>
</reference>
<proteinExistence type="predicted"/>
<dbReference type="EMBL" id="JABCAG010000105">
    <property type="protein sequence ID" value="NMP59839.1"/>
    <property type="molecule type" value="Genomic_DNA"/>
</dbReference>